<keyword evidence="1 2" id="KW-0732">Signal</keyword>
<accession>A0AAE3NR27</accession>
<proteinExistence type="predicted"/>
<dbReference type="Gene3D" id="2.40.160.20">
    <property type="match status" value="1"/>
</dbReference>
<dbReference type="Proteomes" id="UP001220964">
    <property type="component" value="Unassembled WGS sequence"/>
</dbReference>
<dbReference type="EMBL" id="JARGYC010000002">
    <property type="protein sequence ID" value="MDF0599385.1"/>
    <property type="molecule type" value="Genomic_DNA"/>
</dbReference>
<dbReference type="InterPro" id="IPR006315">
    <property type="entry name" value="OM_autotransptr_brl_dom"/>
</dbReference>
<feature type="chain" id="PRO_5042272114" evidence="2">
    <location>
        <begin position="24"/>
        <end position="223"/>
    </location>
</feature>
<dbReference type="NCBIfam" id="TIGR01414">
    <property type="entry name" value="autotrans_barl"/>
    <property type="match status" value="1"/>
</dbReference>
<evidence type="ECO:0000256" key="1">
    <source>
        <dbReference type="ARBA" id="ARBA00022729"/>
    </source>
</evidence>
<evidence type="ECO:0000259" key="3">
    <source>
        <dbReference type="Pfam" id="PF13505"/>
    </source>
</evidence>
<organism evidence="4 5">
    <name type="scientific">Psychromarinibacter sediminicola</name>
    <dbReference type="NCBI Taxonomy" id="3033385"/>
    <lineage>
        <taxon>Bacteria</taxon>
        <taxon>Pseudomonadati</taxon>
        <taxon>Pseudomonadota</taxon>
        <taxon>Alphaproteobacteria</taxon>
        <taxon>Rhodobacterales</taxon>
        <taxon>Paracoccaceae</taxon>
        <taxon>Psychromarinibacter</taxon>
    </lineage>
</organism>
<name>A0AAE3NR27_9RHOB</name>
<dbReference type="Pfam" id="PF13505">
    <property type="entry name" value="OMP_b-brl"/>
    <property type="match status" value="1"/>
</dbReference>
<protein>
    <submittedName>
        <fullName evidence="4">Outer membrane beta-barrel protein</fullName>
    </submittedName>
</protein>
<evidence type="ECO:0000313" key="4">
    <source>
        <dbReference type="EMBL" id="MDF0599385.1"/>
    </source>
</evidence>
<dbReference type="InterPro" id="IPR027385">
    <property type="entry name" value="Beta-barrel_OMP"/>
</dbReference>
<evidence type="ECO:0000256" key="2">
    <source>
        <dbReference type="SAM" id="SignalP"/>
    </source>
</evidence>
<dbReference type="AlphaFoldDB" id="A0AAE3NR27"/>
<comment type="caution">
    <text evidence="4">The sequence shown here is derived from an EMBL/GenBank/DDBJ whole genome shotgun (WGS) entry which is preliminary data.</text>
</comment>
<evidence type="ECO:0000313" key="5">
    <source>
        <dbReference type="Proteomes" id="UP001220964"/>
    </source>
</evidence>
<feature type="domain" description="Outer membrane protein beta-barrel" evidence="3">
    <location>
        <begin position="10"/>
        <end position="223"/>
    </location>
</feature>
<keyword evidence="5" id="KW-1185">Reference proteome</keyword>
<dbReference type="RefSeq" id="WP_275565528.1">
    <property type="nucleotide sequence ID" value="NZ_JARGYC010000002.1"/>
</dbReference>
<feature type="signal peptide" evidence="2">
    <location>
        <begin position="1"/>
        <end position="23"/>
    </location>
</feature>
<reference evidence="4" key="1">
    <citation type="submission" date="2023-03" db="EMBL/GenBank/DDBJ databases">
        <title>Multiphase analysis and comparison of six strains from genera Psychromarinibacter, Lutimaribacter, and Maritimibacter, including a novel species: Psychromarinibacter sediminicola sp. nov.</title>
        <authorList>
            <person name="Wang Y.-H."/>
            <person name="Ye M.-Q."/>
            <person name="Du Z.-J."/>
        </authorList>
    </citation>
    <scope>NUCLEOTIDE SEQUENCE</scope>
    <source>
        <strain evidence="4">C21-152</strain>
    </source>
</reference>
<dbReference type="GO" id="GO:0019867">
    <property type="term" value="C:outer membrane"/>
    <property type="evidence" value="ECO:0007669"/>
    <property type="project" value="InterPro"/>
</dbReference>
<dbReference type="SUPFAM" id="SSF56925">
    <property type="entry name" value="OMPA-like"/>
    <property type="match status" value="1"/>
</dbReference>
<dbReference type="InterPro" id="IPR011250">
    <property type="entry name" value="OMP/PagP_B-barrel"/>
</dbReference>
<gene>
    <name evidence="4" type="ORF">P1J78_01450</name>
</gene>
<sequence>MKVIPGIIGAVLLAAGLAAPAAAETELSFYTGIQGAPHSGVSGNDPGGVGAFDFTAGWEGRSFEMPPYYGVRATWWTNFNPQLGFGLDFSHNKVYADDATLAANGFDRLEFTDGLNTVTANVWWRWPDAWMNGRVTPYIGAGAGLAIPHVDVATSGGTTFEYQVTGGAVQAVAGVKYELNENWGIFGEYKGTYSQNSADLSNGGTLDTNIVTNAINVGVSFSF</sequence>